<evidence type="ECO:0000256" key="6">
    <source>
        <dbReference type="ARBA" id="ARBA00023136"/>
    </source>
</evidence>
<evidence type="ECO:0000313" key="9">
    <source>
        <dbReference type="Proteomes" id="UP000754750"/>
    </source>
</evidence>
<dbReference type="RefSeq" id="WP_020073473.1">
    <property type="nucleotide sequence ID" value="NZ_JBKWRC010000007.1"/>
</dbReference>
<keyword evidence="4 7" id="KW-0812">Transmembrane</keyword>
<organism evidence="8 9">
    <name type="scientific">Faecalispora sporosphaeroides</name>
    <dbReference type="NCBI Taxonomy" id="1549"/>
    <lineage>
        <taxon>Bacteria</taxon>
        <taxon>Bacillati</taxon>
        <taxon>Bacillota</taxon>
        <taxon>Clostridia</taxon>
        <taxon>Eubacteriales</taxon>
        <taxon>Oscillospiraceae</taxon>
        <taxon>Faecalispora</taxon>
    </lineage>
</organism>
<evidence type="ECO:0000256" key="3">
    <source>
        <dbReference type="ARBA" id="ARBA00022475"/>
    </source>
</evidence>
<dbReference type="AlphaFoldDB" id="A0A928Q5G9"/>
<dbReference type="PANTHER" id="PTHR33884">
    <property type="entry name" value="UPF0410 PROTEIN YMGE"/>
    <property type="match status" value="1"/>
</dbReference>
<protein>
    <submittedName>
        <fullName evidence="8">GlsB/YeaQ/YmgE family stress response membrane protein</fullName>
    </submittedName>
</protein>
<evidence type="ECO:0000256" key="1">
    <source>
        <dbReference type="ARBA" id="ARBA00004651"/>
    </source>
</evidence>
<dbReference type="GO" id="GO:0005886">
    <property type="term" value="C:plasma membrane"/>
    <property type="evidence" value="ECO:0007669"/>
    <property type="project" value="UniProtKB-SubCell"/>
</dbReference>
<dbReference type="Pfam" id="PF04226">
    <property type="entry name" value="Transgly_assoc"/>
    <property type="match status" value="1"/>
</dbReference>
<evidence type="ECO:0000256" key="7">
    <source>
        <dbReference type="SAM" id="Phobius"/>
    </source>
</evidence>
<evidence type="ECO:0000313" key="8">
    <source>
        <dbReference type="EMBL" id="MBE6833865.1"/>
    </source>
</evidence>
<comment type="subcellular location">
    <subcellularLocation>
        <location evidence="1">Cell membrane</location>
        <topology evidence="1">Multi-pass membrane protein</topology>
    </subcellularLocation>
</comment>
<proteinExistence type="inferred from homology"/>
<dbReference type="EMBL" id="SVNY01000004">
    <property type="protein sequence ID" value="MBE6833865.1"/>
    <property type="molecule type" value="Genomic_DNA"/>
</dbReference>
<feature type="transmembrane region" description="Helical" evidence="7">
    <location>
        <begin position="60"/>
        <end position="80"/>
    </location>
</feature>
<accession>A0A928Q5G9</accession>
<keyword evidence="3" id="KW-1003">Cell membrane</keyword>
<evidence type="ECO:0000256" key="2">
    <source>
        <dbReference type="ARBA" id="ARBA00011006"/>
    </source>
</evidence>
<dbReference type="Proteomes" id="UP000754750">
    <property type="component" value="Unassembled WGS sequence"/>
</dbReference>
<comment type="caution">
    <text evidence="8">The sequence shown here is derived from an EMBL/GenBank/DDBJ whole genome shotgun (WGS) entry which is preliminary data.</text>
</comment>
<feature type="transmembrane region" description="Helical" evidence="7">
    <location>
        <begin position="29"/>
        <end position="48"/>
    </location>
</feature>
<comment type="similarity">
    <text evidence="2">Belongs to the UPF0410 family.</text>
</comment>
<dbReference type="PANTHER" id="PTHR33884:SF3">
    <property type="entry name" value="UPF0410 PROTEIN YMGE"/>
    <property type="match status" value="1"/>
</dbReference>
<keyword evidence="5 7" id="KW-1133">Transmembrane helix</keyword>
<gene>
    <name evidence="8" type="ORF">E7512_09835</name>
</gene>
<sequence>MGIITWIVLGALAGWIASMIVGKNSEMGGFANVCIGIAGAFIGGFVFNMITDVGFTGFNIWSLVVATVGAIILLLIINLFQKTRRDKVDQPTNR</sequence>
<feature type="transmembrane region" description="Helical" evidence="7">
    <location>
        <begin position="6"/>
        <end position="22"/>
    </location>
</feature>
<dbReference type="InterPro" id="IPR007341">
    <property type="entry name" value="Transgly_assoc"/>
</dbReference>
<evidence type="ECO:0000256" key="4">
    <source>
        <dbReference type="ARBA" id="ARBA00022692"/>
    </source>
</evidence>
<name>A0A928Q5G9_9FIRM</name>
<reference evidence="8" key="1">
    <citation type="submission" date="2019-04" db="EMBL/GenBank/DDBJ databases">
        <title>Evolution of Biomass-Degrading Anaerobic Consortia Revealed by Metagenomics.</title>
        <authorList>
            <person name="Peng X."/>
        </authorList>
    </citation>
    <scope>NUCLEOTIDE SEQUENCE</scope>
    <source>
        <strain evidence="8">SIG551</strain>
    </source>
</reference>
<keyword evidence="6 7" id="KW-0472">Membrane</keyword>
<evidence type="ECO:0000256" key="5">
    <source>
        <dbReference type="ARBA" id="ARBA00022989"/>
    </source>
</evidence>